<dbReference type="InterPro" id="IPR036397">
    <property type="entry name" value="RNaseH_sf"/>
</dbReference>
<sequence length="870" mass="97462">METWDMYYHMLGANNDTRDTPSHFRHVDQVAGTGVTKRHISVLRAHRCQQSSAPAAEGVALHRRTTETAARYTIVCHGWSLLHVEKMHMYNAASRTKQASNISKGDTSEPPFQWLFLADLQPLLLVLGTECGLIVSPTSEILSGLYLNCKASHLRRKGVTAEAPRAVRCIARKSDGALVARVIVARIAVSVVSFPRQSGRSCLLFIGRASPALYVSGVFRGLPLRSLVIRGWLLAREGGKSNLTPPRASTPSRVVLCYVRCLGLPPSRKHEAIVLHVTHAGHVSCYRLFTNHRVFSKVLTARASPCRSFKVKTSHLRQERAQLARPWKPARLLRRPVRRRQEVVDPAGILPLPYDGTSKRLNRTLKQYLSSFGTHNQRDWESQVPPFLLAYCSPNTGRAVRCTIDIVVVDRRQRQPRDDRVLARLAKPNRNACVPVLRTRLQEMCVKALFSDECRFELYSRLRIRVCRTPTEKFLPECLSPAVQQGGGSVMAWGCMSMQGTGFIRFTDGSMIDESEIRNHAISLVQHFYVGTKIKLDPGSERGSFYLGSGEMLMKPGIRRASQHQGPGVCLPLPQCASARSMRVIEVSMEQCRNERAEETGDPQENPPTSVIVRHDSRMRKSGSDPAGYRTRGILRVDEGEASLVLSSAGMQGRGNERSLRKPGNQTMHFIVFASPNYPLRRGNSENNKHINELGRRRKGRSRHVKKKDTQQREAIVKPKQNSEGHPKPQFRNGTLLLHIQECRTLDEQATQNPKAPSPPFRKRKPFFHCRRESSLALSDITFRDICSNNSPLSQDEGIGGRGGVSGRQGEAIIDRGLTRSLLGRWKREEGVSENGEVRNKVIEDRSLDLFMLCHSDRLAAILEAGTSDL</sequence>
<reference evidence="2 3" key="1">
    <citation type="submission" date="2023-02" db="EMBL/GenBank/DDBJ databases">
        <title>LHISI_Scaffold_Assembly.</title>
        <authorList>
            <person name="Stuart O.P."/>
            <person name="Cleave R."/>
            <person name="Magrath M.J.L."/>
            <person name="Mikheyev A.S."/>
        </authorList>
    </citation>
    <scope>NUCLEOTIDE SEQUENCE [LARGE SCALE GENOMIC DNA]</scope>
    <source>
        <strain evidence="2">Daus_M_001</strain>
        <tissue evidence="2">Leg muscle</tissue>
    </source>
</reference>
<name>A0ABQ9ILL0_9NEOP</name>
<feature type="compositionally biased region" description="Basic and acidic residues" evidence="1">
    <location>
        <begin position="708"/>
        <end position="727"/>
    </location>
</feature>
<feature type="compositionally biased region" description="Basic and acidic residues" evidence="1">
    <location>
        <begin position="683"/>
        <end position="695"/>
    </location>
</feature>
<accession>A0ABQ9ILL0</accession>
<evidence type="ECO:0000313" key="2">
    <source>
        <dbReference type="EMBL" id="KAJ8897551.1"/>
    </source>
</evidence>
<gene>
    <name evidence="2" type="ORF">PR048_002900</name>
</gene>
<dbReference type="Gene3D" id="3.30.420.10">
    <property type="entry name" value="Ribonuclease H-like superfamily/Ribonuclease H"/>
    <property type="match status" value="1"/>
</dbReference>
<feature type="compositionally biased region" description="Basic residues" evidence="1">
    <location>
        <begin position="696"/>
        <end position="707"/>
    </location>
</feature>
<comment type="caution">
    <text evidence="2">The sequence shown here is derived from an EMBL/GenBank/DDBJ whole genome shotgun (WGS) entry which is preliminary data.</text>
</comment>
<evidence type="ECO:0000313" key="3">
    <source>
        <dbReference type="Proteomes" id="UP001159363"/>
    </source>
</evidence>
<protein>
    <submittedName>
        <fullName evidence="2">Uncharacterized protein</fullName>
    </submittedName>
</protein>
<dbReference type="EMBL" id="JARBHB010000001">
    <property type="protein sequence ID" value="KAJ8897551.1"/>
    <property type="molecule type" value="Genomic_DNA"/>
</dbReference>
<evidence type="ECO:0000256" key="1">
    <source>
        <dbReference type="SAM" id="MobiDB-lite"/>
    </source>
</evidence>
<keyword evidence="3" id="KW-1185">Reference proteome</keyword>
<organism evidence="2 3">
    <name type="scientific">Dryococelus australis</name>
    <dbReference type="NCBI Taxonomy" id="614101"/>
    <lineage>
        <taxon>Eukaryota</taxon>
        <taxon>Metazoa</taxon>
        <taxon>Ecdysozoa</taxon>
        <taxon>Arthropoda</taxon>
        <taxon>Hexapoda</taxon>
        <taxon>Insecta</taxon>
        <taxon>Pterygota</taxon>
        <taxon>Neoptera</taxon>
        <taxon>Polyneoptera</taxon>
        <taxon>Phasmatodea</taxon>
        <taxon>Verophasmatodea</taxon>
        <taxon>Anareolatae</taxon>
        <taxon>Phasmatidae</taxon>
        <taxon>Eurycanthinae</taxon>
        <taxon>Dryococelus</taxon>
    </lineage>
</organism>
<dbReference type="Proteomes" id="UP001159363">
    <property type="component" value="Chromosome 1"/>
</dbReference>
<proteinExistence type="predicted"/>
<feature type="region of interest" description="Disordered" evidence="1">
    <location>
        <begin position="681"/>
        <end position="731"/>
    </location>
</feature>